<evidence type="ECO:0000256" key="1">
    <source>
        <dbReference type="SAM" id="MobiDB-lite"/>
    </source>
</evidence>
<dbReference type="VEuPathDB" id="FungiDB:L203_00379"/>
<protein>
    <submittedName>
        <fullName evidence="2">Uncharacterized protein</fullName>
    </submittedName>
</protein>
<feature type="compositionally biased region" description="Basic and acidic residues" evidence="1">
    <location>
        <begin position="240"/>
        <end position="260"/>
    </location>
</feature>
<dbReference type="PROSITE" id="PS50114">
    <property type="entry name" value="GATA_ZN_FINGER_2"/>
    <property type="match status" value="1"/>
</dbReference>
<dbReference type="RefSeq" id="XP_066066149.1">
    <property type="nucleotide sequence ID" value="XM_066210052.1"/>
</dbReference>
<feature type="compositionally biased region" description="Acidic residues" evidence="1">
    <location>
        <begin position="419"/>
        <end position="432"/>
    </location>
</feature>
<dbReference type="GeneID" id="91084810"/>
<reference evidence="2" key="3">
    <citation type="submission" date="2024-01" db="EMBL/GenBank/DDBJ databases">
        <authorList>
            <person name="Coelho M.A."/>
            <person name="David-Palma M."/>
            <person name="Shea T."/>
            <person name="Sun S."/>
            <person name="Cuomo C.A."/>
            <person name="Heitman J."/>
        </authorList>
    </citation>
    <scope>NUCLEOTIDE SEQUENCE</scope>
    <source>
        <strain evidence="2">CBS 7841</strain>
    </source>
</reference>
<name>A0A1E3IWW6_9TREE</name>
<keyword evidence="3" id="KW-1185">Reference proteome</keyword>
<feature type="region of interest" description="Disordered" evidence="1">
    <location>
        <begin position="1098"/>
        <end position="1119"/>
    </location>
</feature>
<dbReference type="AlphaFoldDB" id="A0A1E3IWW6"/>
<feature type="compositionally biased region" description="Polar residues" evidence="1">
    <location>
        <begin position="504"/>
        <end position="515"/>
    </location>
</feature>
<feature type="region of interest" description="Disordered" evidence="1">
    <location>
        <begin position="232"/>
        <end position="283"/>
    </location>
</feature>
<feature type="compositionally biased region" description="Basic and acidic residues" evidence="1">
    <location>
        <begin position="1109"/>
        <end position="1119"/>
    </location>
</feature>
<dbReference type="Proteomes" id="UP000094043">
    <property type="component" value="Chromosome 1"/>
</dbReference>
<dbReference type="KEGG" id="cdep:91084810"/>
<feature type="region of interest" description="Disordered" evidence="1">
    <location>
        <begin position="361"/>
        <end position="461"/>
    </location>
</feature>
<feature type="region of interest" description="Disordered" evidence="1">
    <location>
        <begin position="480"/>
        <end position="519"/>
    </location>
</feature>
<dbReference type="EMBL" id="CP143784">
    <property type="protein sequence ID" value="WVN85448.1"/>
    <property type="molecule type" value="Genomic_DNA"/>
</dbReference>
<dbReference type="SUPFAM" id="SSF57716">
    <property type="entry name" value="Glucocorticoid receptor-like (DNA-binding domain)"/>
    <property type="match status" value="1"/>
</dbReference>
<feature type="compositionally biased region" description="Low complexity" evidence="1">
    <location>
        <begin position="480"/>
        <end position="494"/>
    </location>
</feature>
<dbReference type="Gene3D" id="3.30.50.10">
    <property type="entry name" value="Erythroid Transcription Factor GATA-1, subunit A"/>
    <property type="match status" value="1"/>
</dbReference>
<dbReference type="InterPro" id="IPR000679">
    <property type="entry name" value="Znf_GATA"/>
</dbReference>
<feature type="compositionally biased region" description="Polar residues" evidence="1">
    <location>
        <begin position="452"/>
        <end position="461"/>
    </location>
</feature>
<accession>A0A1E3IWW6</accession>
<sequence>MFPVRALLRAYSYNPIPLSTSSHPQLVDDQGIEVEHKDEQDEEDVDEDVGDEALSDEMIVAENVAAEGPEPLEIQIVATKEENLKEDKPLLNAAESLVLPYSLIQTRHHHLTSLFPLVFSHPPIPSHNRPRAKPLPKGVFMFPTPPLPANPLPTREYHGPKDTPLVGNLSPLSAQSPGPAPLPKPPVKRKTLGEVEPPAHEIECIARVTVTIGPISFPNTELWVGHFVEPRAAKPRKERAKPGERKERERKRREELDRLRISGQVGPSTPQLPSINRLPVKNPNTAPVRPFGPSNIRPPVPRTAASPQLIQLVNQAASRHSWLSSLIYKAAGSTASAEELEKLGKAVARLSKGEPINDLASAVSVGSPASKPPETAKNAHTKAADKPASSTCTVSTPLSSMSNYDSPKNTDKNAADKQNDDDDDDDDDDDGEVDMKGPKQVGGGPMPFSDTPIASGSTSVPLSAPANSAIPIVRPSLSAVTNSTSNTSSPDVSSIPRPPPLKTNVKTSPSVNHFTPSPKPTLPCPPPFLLLAFKERQVDKFLIPLGSRSFISRIGGDYVTTKSPIDISSTLDTKGSAVPMHQKDSRPVSKTSISRELEAPRTDTPEGAFVTNESQEQTPKQGRTRASFSRASTKPVDAPFVEQPAEPEKSVLAPQPILRTGLSSFPEQTPRDGTVLLSTLVPADQWTKVNWDTLGKKLPWNEDWGKSDQNKVKDEDKESTLTSEVTYPKPFTSKPLLNLATEDFLSPDGPLNAITIRLGEIDDNLWRRIKTIMSTVERTEIKSLADAEKLLLPKILAASEGELVSKAHPADNPVVKAAYLKYKQNLFSLLTPRARRPRRFLRTRLSSPPSDLIDATFDRMGPKPYPISTKPLYHVEEVDVDDSLAPVRLSPELNLGDGLGRRKKKGKEETVTFEMPLSLAALDERVEAGAKKVLGKRGRKSGGGSDDRKKEKQKRPYARGICEGCAKEGIKVWRRGPNGKGTLCNTCGDLFTEGKLKEKDLKAPGAMKAIYAQNASISVEEDQSNQNRENHDVLEKGVKVNKKEDGDCGETEAKETAVTECNIEETLGPMKSHSTIDNATANKSPAIVSESIQISLSSATANSTVSVPDRVKTDAQDEL</sequence>
<feature type="compositionally biased region" description="Polar residues" evidence="1">
    <location>
        <begin position="388"/>
        <end position="407"/>
    </location>
</feature>
<evidence type="ECO:0000313" key="2">
    <source>
        <dbReference type="EMBL" id="WVN85448.1"/>
    </source>
</evidence>
<feature type="region of interest" description="Disordered" evidence="1">
    <location>
        <begin position="565"/>
        <end position="649"/>
    </location>
</feature>
<proteinExistence type="predicted"/>
<organism evidence="2 3">
    <name type="scientific">Cryptococcus depauperatus CBS 7841</name>
    <dbReference type="NCBI Taxonomy" id="1295531"/>
    <lineage>
        <taxon>Eukaryota</taxon>
        <taxon>Fungi</taxon>
        <taxon>Dikarya</taxon>
        <taxon>Basidiomycota</taxon>
        <taxon>Agaricomycotina</taxon>
        <taxon>Tremellomycetes</taxon>
        <taxon>Tremellales</taxon>
        <taxon>Cryptococcaceae</taxon>
        <taxon>Cryptococcus</taxon>
    </lineage>
</organism>
<dbReference type="InterPro" id="IPR013088">
    <property type="entry name" value="Znf_NHR/GATA"/>
</dbReference>
<dbReference type="GO" id="GO:0006355">
    <property type="term" value="P:regulation of DNA-templated transcription"/>
    <property type="evidence" value="ECO:0007669"/>
    <property type="project" value="InterPro"/>
</dbReference>
<reference evidence="2" key="1">
    <citation type="submission" date="2016-06" db="EMBL/GenBank/DDBJ databases">
        <authorList>
            <person name="Cuomo C."/>
            <person name="Litvintseva A."/>
            <person name="Heitman J."/>
            <person name="Chen Y."/>
            <person name="Sun S."/>
            <person name="Springer D."/>
            <person name="Dromer F."/>
            <person name="Young S."/>
            <person name="Zeng Q."/>
            <person name="Chapman S."/>
            <person name="Gujja S."/>
            <person name="Saif S."/>
            <person name="Birren B."/>
        </authorList>
    </citation>
    <scope>NUCLEOTIDE SEQUENCE</scope>
    <source>
        <strain evidence="2">CBS 7841</strain>
    </source>
</reference>
<feature type="compositionally biased region" description="Polar residues" evidence="1">
    <location>
        <begin position="611"/>
        <end position="632"/>
    </location>
</feature>
<dbReference type="GO" id="GO:0008270">
    <property type="term" value="F:zinc ion binding"/>
    <property type="evidence" value="ECO:0007669"/>
    <property type="project" value="InterPro"/>
</dbReference>
<feature type="region of interest" description="Disordered" evidence="1">
    <location>
        <begin position="154"/>
        <end position="187"/>
    </location>
</feature>
<evidence type="ECO:0000313" key="3">
    <source>
        <dbReference type="Proteomes" id="UP000094043"/>
    </source>
</evidence>
<feature type="compositionally biased region" description="Basic and acidic residues" evidence="1">
    <location>
        <begin position="408"/>
        <end position="418"/>
    </location>
</feature>
<feature type="region of interest" description="Disordered" evidence="1">
    <location>
        <begin position="932"/>
        <end position="955"/>
    </location>
</feature>
<gene>
    <name evidence="2" type="ORF">L203_100594</name>
</gene>
<dbReference type="GO" id="GO:0043565">
    <property type="term" value="F:sequence-specific DNA binding"/>
    <property type="evidence" value="ECO:0007669"/>
    <property type="project" value="InterPro"/>
</dbReference>
<feature type="compositionally biased region" description="Basic and acidic residues" evidence="1">
    <location>
        <begin position="581"/>
        <end position="604"/>
    </location>
</feature>
<reference evidence="2" key="2">
    <citation type="journal article" date="2022" name="Elife">
        <title>Obligate sexual reproduction of a homothallic fungus closely related to the Cryptococcus pathogenic species complex.</title>
        <authorList>
            <person name="Passer A.R."/>
            <person name="Clancey S.A."/>
            <person name="Shea T."/>
            <person name="David-Palma M."/>
            <person name="Averette A.F."/>
            <person name="Boekhout T."/>
            <person name="Porcel B.M."/>
            <person name="Nowrousian M."/>
            <person name="Cuomo C.A."/>
            <person name="Sun S."/>
            <person name="Heitman J."/>
            <person name="Coelho M.A."/>
        </authorList>
    </citation>
    <scope>NUCLEOTIDE SEQUENCE</scope>
    <source>
        <strain evidence="2">CBS 7841</strain>
    </source>
</reference>
<feature type="compositionally biased region" description="Polar residues" evidence="1">
    <location>
        <begin position="265"/>
        <end position="274"/>
    </location>
</feature>
<dbReference type="OrthoDB" id="2162994at2759"/>